<evidence type="ECO:0000313" key="1">
    <source>
        <dbReference type="EMBL" id="TXE02414.1"/>
    </source>
</evidence>
<keyword evidence="1" id="KW-0489">Methyltransferase</keyword>
<dbReference type="PANTHER" id="PTHR43861">
    <property type="entry name" value="TRANS-ACONITATE 2-METHYLTRANSFERASE-RELATED"/>
    <property type="match status" value="1"/>
</dbReference>
<dbReference type="RefSeq" id="WP_146921309.1">
    <property type="nucleotide sequence ID" value="NZ_VORW01000032.1"/>
</dbReference>
<dbReference type="PANTHER" id="PTHR43861:SF6">
    <property type="entry name" value="METHYLTRANSFERASE TYPE 11"/>
    <property type="match status" value="1"/>
</dbReference>
<dbReference type="InterPro" id="IPR029063">
    <property type="entry name" value="SAM-dependent_MTases_sf"/>
</dbReference>
<dbReference type="Pfam" id="PF13489">
    <property type="entry name" value="Methyltransf_23"/>
    <property type="match status" value="1"/>
</dbReference>
<name>A0A5C7A8F2_9BACT</name>
<dbReference type="EMBL" id="VORW01000032">
    <property type="protein sequence ID" value="TXE02414.1"/>
    <property type="molecule type" value="Genomic_DNA"/>
</dbReference>
<reference evidence="1 2" key="1">
    <citation type="submission" date="2019-08" db="EMBL/GenBank/DDBJ databases">
        <title>Genomes sequence of Algoriphagus aquimarinus ACAM450.</title>
        <authorList>
            <person name="Bowman J.P."/>
        </authorList>
    </citation>
    <scope>NUCLEOTIDE SEQUENCE [LARGE SCALE GENOMIC DNA]</scope>
    <source>
        <strain evidence="1 2">ACAM 450</strain>
    </source>
</reference>
<keyword evidence="1" id="KW-0808">Transferase</keyword>
<evidence type="ECO:0000313" key="2">
    <source>
        <dbReference type="Proteomes" id="UP000321935"/>
    </source>
</evidence>
<dbReference type="Gene3D" id="3.40.50.150">
    <property type="entry name" value="Vaccinia Virus protein VP39"/>
    <property type="match status" value="1"/>
</dbReference>
<dbReference type="GO" id="GO:0032259">
    <property type="term" value="P:methylation"/>
    <property type="evidence" value="ECO:0007669"/>
    <property type="project" value="UniProtKB-KW"/>
</dbReference>
<sequence>MKFYNKKKIAEWDSKSVSEFWDFVSKQEDKYFTNQVGNVVIKFSENFFDKNSTILDYGSGPGFLTKQLLDKNFKVAALDFSHESIKILNNKLNYYENFIGAYDISQVDLLREKFDLIFVVEVVEHLNDDFLDELLNNVYNLLSENGKVIITTPNNERLEDSYIYCPFSDVIFHRWQHVRSWNKDSLNIKLNEKGFNNNILIETHFFNKPKWSGLNRKTIANFLEYLKMVIEKKKPHLVAIAQKN</sequence>
<dbReference type="GO" id="GO:0008168">
    <property type="term" value="F:methyltransferase activity"/>
    <property type="evidence" value="ECO:0007669"/>
    <property type="project" value="UniProtKB-KW"/>
</dbReference>
<dbReference type="SUPFAM" id="SSF53335">
    <property type="entry name" value="S-adenosyl-L-methionine-dependent methyltransferases"/>
    <property type="match status" value="1"/>
</dbReference>
<accession>A0A5C7A8F2</accession>
<organism evidence="1 2">
    <name type="scientific">Algoriphagus aquimarinus</name>
    <dbReference type="NCBI Taxonomy" id="237018"/>
    <lineage>
        <taxon>Bacteria</taxon>
        <taxon>Pseudomonadati</taxon>
        <taxon>Bacteroidota</taxon>
        <taxon>Cytophagia</taxon>
        <taxon>Cytophagales</taxon>
        <taxon>Cyclobacteriaceae</taxon>
        <taxon>Algoriphagus</taxon>
    </lineage>
</organism>
<dbReference type="CDD" id="cd02440">
    <property type="entry name" value="AdoMet_MTases"/>
    <property type="match status" value="1"/>
</dbReference>
<proteinExistence type="predicted"/>
<dbReference type="AlphaFoldDB" id="A0A5C7A8F2"/>
<gene>
    <name evidence="1" type="ORF">ESV85_21490</name>
</gene>
<protein>
    <submittedName>
        <fullName evidence="1">Class I SAM-dependent methyltransferase</fullName>
    </submittedName>
</protein>
<dbReference type="Proteomes" id="UP000321935">
    <property type="component" value="Unassembled WGS sequence"/>
</dbReference>
<dbReference type="OrthoDB" id="9789123at2"/>
<comment type="caution">
    <text evidence="1">The sequence shown here is derived from an EMBL/GenBank/DDBJ whole genome shotgun (WGS) entry which is preliminary data.</text>
</comment>